<keyword evidence="5" id="KW-1185">Reference proteome</keyword>
<dbReference type="EMBL" id="LYPA01000052">
    <property type="protein sequence ID" value="OBR65799.1"/>
    <property type="molecule type" value="Genomic_DNA"/>
</dbReference>
<dbReference type="GO" id="GO:0016020">
    <property type="term" value="C:membrane"/>
    <property type="evidence" value="ECO:0007669"/>
    <property type="project" value="TreeGrafter"/>
</dbReference>
<evidence type="ECO:0000256" key="1">
    <source>
        <dbReference type="ARBA" id="ARBA00006484"/>
    </source>
</evidence>
<dbReference type="AlphaFoldDB" id="A0A1A5YJM1"/>
<comment type="caution">
    <text evidence="4">The sequence shown here is derived from an EMBL/GenBank/DDBJ whole genome shotgun (WGS) entry which is preliminary data.</text>
</comment>
<dbReference type="Gene3D" id="3.40.50.720">
    <property type="entry name" value="NAD(P)-binding Rossmann-like Domain"/>
    <property type="match status" value="1"/>
</dbReference>
<reference evidence="4 5" key="1">
    <citation type="submission" date="2016-05" db="EMBL/GenBank/DDBJ databases">
        <title>Paenibacillus oryzae. sp. nov., isolated from the rice root.</title>
        <authorList>
            <person name="Zhang J."/>
            <person name="Zhang X."/>
        </authorList>
    </citation>
    <scope>NUCLEOTIDE SEQUENCE [LARGE SCALE GENOMIC DNA]</scope>
    <source>
        <strain evidence="4 5">1DrF-4</strain>
    </source>
</reference>
<dbReference type="InterPro" id="IPR036291">
    <property type="entry name" value="NAD(P)-bd_dom_sf"/>
</dbReference>
<gene>
    <name evidence="4" type="ORF">A7K91_17330</name>
</gene>
<evidence type="ECO:0000313" key="4">
    <source>
        <dbReference type="EMBL" id="OBR65799.1"/>
    </source>
</evidence>
<dbReference type="STRING" id="1844972.A7K91_17330"/>
<dbReference type="PANTHER" id="PTHR44196:SF1">
    <property type="entry name" value="DEHYDROGENASE_REDUCTASE SDR FAMILY MEMBER 7B"/>
    <property type="match status" value="1"/>
</dbReference>
<dbReference type="OrthoDB" id="9808814at2"/>
<proteinExistence type="inferred from homology"/>
<dbReference type="PRINTS" id="PR00080">
    <property type="entry name" value="SDRFAMILY"/>
</dbReference>
<organism evidence="4 5">
    <name type="scientific">Paenibacillus oryzae</name>
    <dbReference type="NCBI Taxonomy" id="1844972"/>
    <lineage>
        <taxon>Bacteria</taxon>
        <taxon>Bacillati</taxon>
        <taxon>Bacillota</taxon>
        <taxon>Bacilli</taxon>
        <taxon>Bacillales</taxon>
        <taxon>Paenibacillaceae</taxon>
        <taxon>Paenibacillus</taxon>
    </lineage>
</organism>
<dbReference type="Proteomes" id="UP000092024">
    <property type="component" value="Unassembled WGS sequence"/>
</dbReference>
<accession>A0A1A5YJM1</accession>
<keyword evidence="2" id="KW-0560">Oxidoreductase</keyword>
<dbReference type="Pfam" id="PF00106">
    <property type="entry name" value="adh_short"/>
    <property type="match status" value="1"/>
</dbReference>
<dbReference type="PRINTS" id="PR00081">
    <property type="entry name" value="GDHRDH"/>
</dbReference>
<evidence type="ECO:0000313" key="5">
    <source>
        <dbReference type="Proteomes" id="UP000092024"/>
    </source>
</evidence>
<name>A0A1A5YJM1_9BACL</name>
<sequence>MERHHLLNRLLFGGIALNAAKLEHAVSGKCILITGASSGIGEKTALLLGNYEVRLVLIARRGDKLQAIKETIEARGKAAVTIMTADLRNEDDMEKVLGGLRGLPYGMDIVVSNAGLSIRRGIEESLERYHDFTRTMAINYFAPVRLLLHLIPELEAKGGQIINVSTINARLAPFPMWAAYQASKSAFDVWLRSASPELRLLGIAVTTLYLPLVRTPMIEPTNAYADMPAMKPDQVAALIAKAMYSRRRLWKPWWLGPGELASLFFEGLAEKWFIFKRKGAKRDGDF</sequence>
<evidence type="ECO:0000256" key="3">
    <source>
        <dbReference type="RuleBase" id="RU000363"/>
    </source>
</evidence>
<protein>
    <submittedName>
        <fullName evidence="4">Epimerase</fullName>
    </submittedName>
</protein>
<dbReference type="SUPFAM" id="SSF51735">
    <property type="entry name" value="NAD(P)-binding Rossmann-fold domains"/>
    <property type="match status" value="1"/>
</dbReference>
<dbReference type="GO" id="GO:0016491">
    <property type="term" value="F:oxidoreductase activity"/>
    <property type="evidence" value="ECO:0007669"/>
    <property type="project" value="UniProtKB-KW"/>
</dbReference>
<evidence type="ECO:0000256" key="2">
    <source>
        <dbReference type="ARBA" id="ARBA00023002"/>
    </source>
</evidence>
<comment type="similarity">
    <text evidence="1 3">Belongs to the short-chain dehydrogenases/reductases (SDR) family.</text>
</comment>
<dbReference type="RefSeq" id="WP_068682658.1">
    <property type="nucleotide sequence ID" value="NZ_LYPA01000052.1"/>
</dbReference>
<dbReference type="InterPro" id="IPR002347">
    <property type="entry name" value="SDR_fam"/>
</dbReference>
<dbReference type="PANTHER" id="PTHR44196">
    <property type="entry name" value="DEHYDROGENASE/REDUCTASE SDR FAMILY MEMBER 7B"/>
    <property type="match status" value="1"/>
</dbReference>